<dbReference type="EMBL" id="AOJI01000025">
    <property type="protein sequence ID" value="EMA66824.1"/>
    <property type="molecule type" value="Genomic_DNA"/>
</dbReference>
<comment type="caution">
    <text evidence="2">The sequence shown here is derived from an EMBL/GenBank/DDBJ whole genome shotgun (WGS) entry which is preliminary data.</text>
</comment>
<feature type="transmembrane region" description="Helical" evidence="1">
    <location>
        <begin position="37"/>
        <end position="58"/>
    </location>
</feature>
<dbReference type="Proteomes" id="UP000011575">
    <property type="component" value="Unassembled WGS sequence"/>
</dbReference>
<accession>M0PB99</accession>
<dbReference type="AlphaFoldDB" id="M0PB99"/>
<keyword evidence="1" id="KW-1133">Transmembrane helix</keyword>
<evidence type="ECO:0000256" key="1">
    <source>
        <dbReference type="SAM" id="Phobius"/>
    </source>
</evidence>
<feature type="transmembrane region" description="Helical" evidence="1">
    <location>
        <begin position="92"/>
        <end position="112"/>
    </location>
</feature>
<evidence type="ECO:0000313" key="3">
    <source>
        <dbReference type="Proteomes" id="UP000011575"/>
    </source>
</evidence>
<keyword evidence="1" id="KW-0472">Membrane</keyword>
<reference evidence="2 3" key="1">
    <citation type="journal article" date="2014" name="PLoS Genet.">
        <title>Phylogenetically driven sequencing of extremely halophilic archaea reveals strategies for static and dynamic osmo-response.</title>
        <authorList>
            <person name="Becker E.A."/>
            <person name="Seitzer P.M."/>
            <person name="Tritt A."/>
            <person name="Larsen D."/>
            <person name="Krusor M."/>
            <person name="Yao A.I."/>
            <person name="Wu D."/>
            <person name="Madern D."/>
            <person name="Eisen J.A."/>
            <person name="Darling A.E."/>
            <person name="Facciotti M.T."/>
        </authorList>
    </citation>
    <scope>NUCLEOTIDE SEQUENCE [LARGE SCALE GENOMIC DNA]</scope>
    <source>
        <strain evidence="2 3">JCM 13560</strain>
    </source>
</reference>
<keyword evidence="1" id="KW-0812">Transmembrane</keyword>
<dbReference type="PATRIC" id="fig|1230454.4.peg.2004"/>
<organism evidence="2 3">
    <name type="scientific">Halorubrum aidingense JCM 13560</name>
    <dbReference type="NCBI Taxonomy" id="1230454"/>
    <lineage>
        <taxon>Archaea</taxon>
        <taxon>Methanobacteriati</taxon>
        <taxon>Methanobacteriota</taxon>
        <taxon>Stenosarchaea group</taxon>
        <taxon>Halobacteria</taxon>
        <taxon>Halobacteriales</taxon>
        <taxon>Haloferacaceae</taxon>
        <taxon>Halorubrum</taxon>
    </lineage>
</organism>
<dbReference type="RefSeq" id="WP_008000821.1">
    <property type="nucleotide sequence ID" value="NZ_AOJI01000025.1"/>
</dbReference>
<dbReference type="OrthoDB" id="323190at2157"/>
<feature type="transmembrane region" description="Helical" evidence="1">
    <location>
        <begin position="12"/>
        <end position="31"/>
    </location>
</feature>
<sequence>MSDSTFDRYGRPAIAVVVLSMALLSVFSGYLRFEQQGVVALADSAVSVYIAGLMLWGLFREGFGTDRFRVLLYLGLVLWGSVDFLIGTDSTISLVILIGGALLLGRAAYQYAQRRQKPVYDR</sequence>
<keyword evidence="3" id="KW-1185">Reference proteome</keyword>
<protein>
    <submittedName>
        <fullName evidence="2">Uncharacterized protein</fullName>
    </submittedName>
</protein>
<proteinExistence type="predicted"/>
<evidence type="ECO:0000313" key="2">
    <source>
        <dbReference type="EMBL" id="EMA66824.1"/>
    </source>
</evidence>
<gene>
    <name evidence="2" type="ORF">C461_09946</name>
</gene>
<name>M0PB99_9EURY</name>
<feature type="transmembrane region" description="Helical" evidence="1">
    <location>
        <begin position="70"/>
        <end position="86"/>
    </location>
</feature>
<dbReference type="STRING" id="1230454.C461_09946"/>